<evidence type="ECO:0000313" key="1">
    <source>
        <dbReference type="Proteomes" id="UP000887565"/>
    </source>
</evidence>
<evidence type="ECO:0000313" key="2">
    <source>
        <dbReference type="WBParaSite" id="nRc.2.0.1.t48228-RA"/>
    </source>
</evidence>
<reference evidence="2" key="1">
    <citation type="submission" date="2022-11" db="UniProtKB">
        <authorList>
            <consortium name="WormBaseParasite"/>
        </authorList>
    </citation>
    <scope>IDENTIFICATION</scope>
</reference>
<organism evidence="1 2">
    <name type="scientific">Romanomermis culicivorax</name>
    <name type="common">Nematode worm</name>
    <dbReference type="NCBI Taxonomy" id="13658"/>
    <lineage>
        <taxon>Eukaryota</taxon>
        <taxon>Metazoa</taxon>
        <taxon>Ecdysozoa</taxon>
        <taxon>Nematoda</taxon>
        <taxon>Enoplea</taxon>
        <taxon>Dorylaimia</taxon>
        <taxon>Mermithida</taxon>
        <taxon>Mermithoidea</taxon>
        <taxon>Mermithidae</taxon>
        <taxon>Romanomermis</taxon>
    </lineage>
</organism>
<keyword evidence="1" id="KW-1185">Reference proteome</keyword>
<sequence>FSDDFLCAFFIDFCYFLLFSHIADGLGVPFNIASDLLKKPIKIVQKPKKRKIHDLTSARYENKRKSQKSMENS</sequence>
<proteinExistence type="predicted"/>
<protein>
    <submittedName>
        <fullName evidence="2">Uncharacterized protein</fullName>
    </submittedName>
</protein>
<accession>A0A915LD15</accession>
<dbReference type="AlphaFoldDB" id="A0A915LD15"/>
<dbReference type="WBParaSite" id="nRc.2.0.1.t48228-RA">
    <property type="protein sequence ID" value="nRc.2.0.1.t48228-RA"/>
    <property type="gene ID" value="nRc.2.0.1.g48228"/>
</dbReference>
<dbReference type="Proteomes" id="UP000887565">
    <property type="component" value="Unplaced"/>
</dbReference>
<name>A0A915LD15_ROMCU</name>